<dbReference type="OrthoDB" id="6515318at2759"/>
<dbReference type="AlphaFoldDB" id="A0A4Y2ER89"/>
<accession>A0A4Y2ER89</accession>
<protein>
    <recommendedName>
        <fullName evidence="3">Reverse transcriptase domain-containing protein</fullName>
    </recommendedName>
</protein>
<evidence type="ECO:0008006" key="3">
    <source>
        <dbReference type="Google" id="ProtNLM"/>
    </source>
</evidence>
<organism evidence="1 2">
    <name type="scientific">Araneus ventricosus</name>
    <name type="common">Orbweaver spider</name>
    <name type="synonym">Epeira ventricosa</name>
    <dbReference type="NCBI Taxonomy" id="182803"/>
    <lineage>
        <taxon>Eukaryota</taxon>
        <taxon>Metazoa</taxon>
        <taxon>Ecdysozoa</taxon>
        <taxon>Arthropoda</taxon>
        <taxon>Chelicerata</taxon>
        <taxon>Arachnida</taxon>
        <taxon>Araneae</taxon>
        <taxon>Araneomorphae</taxon>
        <taxon>Entelegynae</taxon>
        <taxon>Araneoidea</taxon>
        <taxon>Araneidae</taxon>
        <taxon>Araneus</taxon>
    </lineage>
</organism>
<dbReference type="Proteomes" id="UP000499080">
    <property type="component" value="Unassembled WGS sequence"/>
</dbReference>
<reference evidence="1 2" key="1">
    <citation type="journal article" date="2019" name="Sci. Rep.">
        <title>Orb-weaving spider Araneus ventricosus genome elucidates the spidroin gene catalogue.</title>
        <authorList>
            <person name="Kono N."/>
            <person name="Nakamura H."/>
            <person name="Ohtoshi R."/>
            <person name="Moran D.A.P."/>
            <person name="Shinohara A."/>
            <person name="Yoshida Y."/>
            <person name="Fujiwara M."/>
            <person name="Mori M."/>
            <person name="Tomita M."/>
            <person name="Arakawa K."/>
        </authorList>
    </citation>
    <scope>NUCLEOTIDE SEQUENCE [LARGE SCALE GENOMIC DNA]</scope>
</reference>
<evidence type="ECO:0000313" key="2">
    <source>
        <dbReference type="Proteomes" id="UP000499080"/>
    </source>
</evidence>
<gene>
    <name evidence="1" type="ORF">AVEN_220998_1</name>
</gene>
<name>A0A4Y2ER89_ARAVE</name>
<keyword evidence="2" id="KW-1185">Reference proteome</keyword>
<proteinExistence type="predicted"/>
<sequence>MFWNLVANEILSEEWQPDIHLQAFADVFIFVISEPMGAKLKATAQATLTKAQHWTDKNKLKVSTEKSTTILISRLHQETISRVCFKKSPSSAGKKWDNGETGGSVYKVLPQVKTTTTPWQRPEIKFAKGPRPISDIPFKRFKIRNSDPCGCRNLGNPYTMLPAACLQPNTT</sequence>
<comment type="caution">
    <text evidence="1">The sequence shown here is derived from an EMBL/GenBank/DDBJ whole genome shotgun (WGS) entry which is preliminary data.</text>
</comment>
<evidence type="ECO:0000313" key="1">
    <source>
        <dbReference type="EMBL" id="GBM30404.1"/>
    </source>
</evidence>
<dbReference type="EMBL" id="BGPR01000659">
    <property type="protein sequence ID" value="GBM30404.1"/>
    <property type="molecule type" value="Genomic_DNA"/>
</dbReference>